<keyword evidence="3" id="KW-1185">Reference proteome</keyword>
<dbReference type="STRING" id="3818.A0A444Y3G6"/>
<proteinExistence type="predicted"/>
<dbReference type="PANTHER" id="PTHR46250:SF18">
    <property type="entry name" value="MYB_SANT-LIKE DOMAIN-CONTAINING PROTEIN"/>
    <property type="match status" value="1"/>
</dbReference>
<gene>
    <name evidence="2" type="ORF">Ahy_B08g092289</name>
</gene>
<evidence type="ECO:0000313" key="2">
    <source>
        <dbReference type="EMBL" id="RYQ96512.1"/>
    </source>
</evidence>
<feature type="region of interest" description="Disordered" evidence="1">
    <location>
        <begin position="66"/>
        <end position="107"/>
    </location>
</feature>
<accession>A0A444Y3G6</accession>
<evidence type="ECO:0000256" key="1">
    <source>
        <dbReference type="SAM" id="MobiDB-lite"/>
    </source>
</evidence>
<dbReference type="EMBL" id="SDMP01000018">
    <property type="protein sequence ID" value="RYQ96512.1"/>
    <property type="molecule type" value="Genomic_DNA"/>
</dbReference>
<reference evidence="2 3" key="1">
    <citation type="submission" date="2019-01" db="EMBL/GenBank/DDBJ databases">
        <title>Sequencing of cultivated peanut Arachis hypogaea provides insights into genome evolution and oil improvement.</title>
        <authorList>
            <person name="Chen X."/>
        </authorList>
    </citation>
    <scope>NUCLEOTIDE SEQUENCE [LARGE SCALE GENOMIC DNA]</scope>
    <source>
        <strain evidence="3">cv. Fuhuasheng</strain>
        <tissue evidence="2">Leaves</tissue>
    </source>
</reference>
<dbReference type="PANTHER" id="PTHR46250">
    <property type="entry name" value="MYB/SANT-LIKE DNA-BINDING DOMAIN PROTEIN-RELATED"/>
    <property type="match status" value="1"/>
</dbReference>
<organism evidence="2 3">
    <name type="scientific">Arachis hypogaea</name>
    <name type="common">Peanut</name>
    <dbReference type="NCBI Taxonomy" id="3818"/>
    <lineage>
        <taxon>Eukaryota</taxon>
        <taxon>Viridiplantae</taxon>
        <taxon>Streptophyta</taxon>
        <taxon>Embryophyta</taxon>
        <taxon>Tracheophyta</taxon>
        <taxon>Spermatophyta</taxon>
        <taxon>Magnoliopsida</taxon>
        <taxon>eudicotyledons</taxon>
        <taxon>Gunneridae</taxon>
        <taxon>Pentapetalae</taxon>
        <taxon>rosids</taxon>
        <taxon>fabids</taxon>
        <taxon>Fabales</taxon>
        <taxon>Fabaceae</taxon>
        <taxon>Papilionoideae</taxon>
        <taxon>50 kb inversion clade</taxon>
        <taxon>dalbergioids sensu lato</taxon>
        <taxon>Dalbergieae</taxon>
        <taxon>Pterocarpus clade</taxon>
        <taxon>Arachis</taxon>
    </lineage>
</organism>
<evidence type="ECO:0000313" key="3">
    <source>
        <dbReference type="Proteomes" id="UP000289738"/>
    </source>
</evidence>
<comment type="caution">
    <text evidence="2">The sequence shown here is derived from an EMBL/GenBank/DDBJ whole genome shotgun (WGS) entry which is preliminary data.</text>
</comment>
<dbReference type="AlphaFoldDB" id="A0A444Y3G6"/>
<name>A0A444Y3G6_ARAHY</name>
<sequence>MVEGEVNTIFSRAHPTKFYSLGKPFPLFHWLEGIFGRDRATGAAAVSGFDAEEQVNEETEDTAIRFDDSEMSPHPDNDGGPAVQGQASHSEAGASGGSTRRYGRKRKQADVLERMADHIQQSSADQRKNAQLLADAIIGVNEKFKVGEKLTQLGFGDDKVVRAILKFAESSNVYAHFWDLSNSDDWPCAFHYIKLRSGLHLLCGFGLGNGTIE</sequence>
<feature type="compositionally biased region" description="Basic and acidic residues" evidence="1">
    <location>
        <begin position="66"/>
        <end position="77"/>
    </location>
</feature>
<dbReference type="Proteomes" id="UP000289738">
    <property type="component" value="Chromosome B08"/>
</dbReference>
<protein>
    <submittedName>
        <fullName evidence="2">Uncharacterized protein</fullName>
    </submittedName>
</protein>